<name>A0A0S2JZW7_9GAMM</name>
<dbReference type="GO" id="GO:0000156">
    <property type="term" value="F:phosphorelay response regulator activity"/>
    <property type="evidence" value="ECO:0007669"/>
    <property type="project" value="TreeGrafter"/>
</dbReference>
<evidence type="ECO:0000259" key="8">
    <source>
        <dbReference type="PROSITE" id="PS50110"/>
    </source>
</evidence>
<evidence type="ECO:0000256" key="1">
    <source>
        <dbReference type="ARBA" id="ARBA00022553"/>
    </source>
</evidence>
<dbReference type="KEGG" id="pphe:PP2015_814"/>
<dbReference type="Gene3D" id="3.40.50.2300">
    <property type="match status" value="1"/>
</dbReference>
<dbReference type="Pfam" id="PF00072">
    <property type="entry name" value="Response_reg"/>
    <property type="match status" value="1"/>
</dbReference>
<dbReference type="GO" id="GO:0000976">
    <property type="term" value="F:transcription cis-regulatory region binding"/>
    <property type="evidence" value="ECO:0007669"/>
    <property type="project" value="TreeGrafter"/>
</dbReference>
<dbReference type="InterPro" id="IPR001867">
    <property type="entry name" value="OmpR/PhoB-type_DNA-bd"/>
</dbReference>
<evidence type="ECO:0000313" key="10">
    <source>
        <dbReference type="EMBL" id="ALO41333.1"/>
    </source>
</evidence>
<keyword evidence="3" id="KW-0805">Transcription regulation</keyword>
<evidence type="ECO:0000256" key="6">
    <source>
        <dbReference type="PROSITE-ProRule" id="PRU00169"/>
    </source>
</evidence>
<keyword evidence="2" id="KW-0902">Two-component regulatory system</keyword>
<dbReference type="SMART" id="SM00448">
    <property type="entry name" value="REC"/>
    <property type="match status" value="1"/>
</dbReference>
<dbReference type="RefSeq" id="WP_058029081.1">
    <property type="nucleotide sequence ID" value="NZ_CP013187.1"/>
</dbReference>
<evidence type="ECO:0000256" key="7">
    <source>
        <dbReference type="PROSITE-ProRule" id="PRU01091"/>
    </source>
</evidence>
<dbReference type="PROSITE" id="PS50110">
    <property type="entry name" value="RESPONSE_REGULATORY"/>
    <property type="match status" value="1"/>
</dbReference>
<evidence type="ECO:0000256" key="3">
    <source>
        <dbReference type="ARBA" id="ARBA00023015"/>
    </source>
</evidence>
<dbReference type="GO" id="GO:0005829">
    <property type="term" value="C:cytosol"/>
    <property type="evidence" value="ECO:0007669"/>
    <property type="project" value="TreeGrafter"/>
</dbReference>
<dbReference type="SUPFAM" id="SSF52172">
    <property type="entry name" value="CheY-like"/>
    <property type="match status" value="1"/>
</dbReference>
<protein>
    <submittedName>
        <fullName evidence="10">Two component transcriptional regulator</fullName>
    </submittedName>
</protein>
<feature type="domain" description="Response regulatory" evidence="8">
    <location>
        <begin position="2"/>
        <end position="115"/>
    </location>
</feature>
<evidence type="ECO:0000256" key="4">
    <source>
        <dbReference type="ARBA" id="ARBA00023125"/>
    </source>
</evidence>
<dbReference type="InterPro" id="IPR011006">
    <property type="entry name" value="CheY-like_superfamily"/>
</dbReference>
<evidence type="ECO:0000259" key="9">
    <source>
        <dbReference type="PROSITE" id="PS51755"/>
    </source>
</evidence>
<reference evidence="10 11" key="1">
    <citation type="submission" date="2015-11" db="EMBL/GenBank/DDBJ databases">
        <authorList>
            <person name="Zhang Y."/>
            <person name="Guo Z."/>
        </authorList>
    </citation>
    <scope>NUCLEOTIDE SEQUENCE [LARGE SCALE GENOMIC DNA]</scope>
    <source>
        <strain evidence="10 11">KCTC 12086</strain>
    </source>
</reference>
<sequence>MIVLLVEDDAVLASQTIDFLQNEGIEIDYARSIGQAIGISQEQKYDAIILDINLPDGSGLELAKHWQGQQSAPILFLTARHELQDKLEAFQLGALDYITKPFALEELTARLKVLVNKQPNLNNHFKLDTLEVNFDSRVAKRGERVILLSPQQWQLLALLSKHSPNPIDKTDIMTQIWPEQDVNNNMYKSLITRLRSNLSQSNECQLLHTLKKQGLVLKIDEPNASDTSN</sequence>
<dbReference type="EMBL" id="CP013187">
    <property type="protein sequence ID" value="ALO41333.1"/>
    <property type="molecule type" value="Genomic_DNA"/>
</dbReference>
<accession>A0A0S2JZW7</accession>
<dbReference type="Proteomes" id="UP000061457">
    <property type="component" value="Chromosome I"/>
</dbReference>
<evidence type="ECO:0000256" key="2">
    <source>
        <dbReference type="ARBA" id="ARBA00023012"/>
    </source>
</evidence>
<keyword evidence="11" id="KW-1185">Reference proteome</keyword>
<dbReference type="PANTHER" id="PTHR48111">
    <property type="entry name" value="REGULATOR OF RPOS"/>
    <property type="match status" value="1"/>
</dbReference>
<evidence type="ECO:0000256" key="5">
    <source>
        <dbReference type="ARBA" id="ARBA00023163"/>
    </source>
</evidence>
<keyword evidence="1 6" id="KW-0597">Phosphoprotein</keyword>
<dbReference type="SMART" id="SM00862">
    <property type="entry name" value="Trans_reg_C"/>
    <property type="match status" value="1"/>
</dbReference>
<dbReference type="PROSITE" id="PS51755">
    <property type="entry name" value="OMPR_PHOB"/>
    <property type="match status" value="1"/>
</dbReference>
<gene>
    <name evidence="10" type="ORF">PP2015_814</name>
</gene>
<dbReference type="GO" id="GO:0006355">
    <property type="term" value="P:regulation of DNA-templated transcription"/>
    <property type="evidence" value="ECO:0007669"/>
    <property type="project" value="InterPro"/>
</dbReference>
<dbReference type="PATRIC" id="fig|161398.10.peg.827"/>
<dbReference type="InterPro" id="IPR039420">
    <property type="entry name" value="WalR-like"/>
</dbReference>
<keyword evidence="4 7" id="KW-0238">DNA-binding</keyword>
<feature type="DNA-binding region" description="OmpR/PhoB-type" evidence="7">
    <location>
        <begin position="122"/>
        <end position="219"/>
    </location>
</feature>
<dbReference type="Pfam" id="PF00486">
    <property type="entry name" value="Trans_reg_C"/>
    <property type="match status" value="1"/>
</dbReference>
<dbReference type="STRING" id="161398.PP2015_814"/>
<keyword evidence="5" id="KW-0804">Transcription</keyword>
<dbReference type="Gene3D" id="1.10.10.10">
    <property type="entry name" value="Winged helix-like DNA-binding domain superfamily/Winged helix DNA-binding domain"/>
    <property type="match status" value="1"/>
</dbReference>
<dbReference type="InterPro" id="IPR001789">
    <property type="entry name" value="Sig_transdc_resp-reg_receiver"/>
</dbReference>
<dbReference type="GO" id="GO:0032993">
    <property type="term" value="C:protein-DNA complex"/>
    <property type="evidence" value="ECO:0007669"/>
    <property type="project" value="TreeGrafter"/>
</dbReference>
<dbReference type="PANTHER" id="PTHR48111:SF22">
    <property type="entry name" value="REGULATOR OF RPOS"/>
    <property type="match status" value="1"/>
</dbReference>
<feature type="modified residue" description="4-aspartylphosphate" evidence="6">
    <location>
        <position position="51"/>
    </location>
</feature>
<evidence type="ECO:0000313" key="11">
    <source>
        <dbReference type="Proteomes" id="UP000061457"/>
    </source>
</evidence>
<dbReference type="InterPro" id="IPR036388">
    <property type="entry name" value="WH-like_DNA-bd_sf"/>
</dbReference>
<dbReference type="Gene3D" id="6.10.250.690">
    <property type="match status" value="1"/>
</dbReference>
<organism evidence="10 11">
    <name type="scientific">Pseudoalteromonas phenolica</name>
    <dbReference type="NCBI Taxonomy" id="161398"/>
    <lineage>
        <taxon>Bacteria</taxon>
        <taxon>Pseudomonadati</taxon>
        <taxon>Pseudomonadota</taxon>
        <taxon>Gammaproteobacteria</taxon>
        <taxon>Alteromonadales</taxon>
        <taxon>Pseudoalteromonadaceae</taxon>
        <taxon>Pseudoalteromonas</taxon>
    </lineage>
</organism>
<proteinExistence type="predicted"/>
<feature type="domain" description="OmpR/PhoB-type" evidence="9">
    <location>
        <begin position="122"/>
        <end position="219"/>
    </location>
</feature>
<dbReference type="AlphaFoldDB" id="A0A0S2JZW7"/>
<dbReference type="OrthoDB" id="9802426at2"/>